<dbReference type="Proteomes" id="UP000310200">
    <property type="component" value="Unassembled WGS sequence"/>
</dbReference>
<dbReference type="EMBL" id="QBLH01001455">
    <property type="protein sequence ID" value="TGZ51817.1"/>
    <property type="molecule type" value="Genomic_DNA"/>
</dbReference>
<protein>
    <submittedName>
        <fullName evidence="2">Uncharacterized protein</fullName>
    </submittedName>
</protein>
<dbReference type="AlphaFoldDB" id="A0A4S2KUT7"/>
<gene>
    <name evidence="2" type="ORF">DBV15_08592</name>
</gene>
<comment type="caution">
    <text evidence="2">The sequence shown here is derived from an EMBL/GenBank/DDBJ whole genome shotgun (WGS) entry which is preliminary data.</text>
</comment>
<name>A0A4S2KUT7_9HYME</name>
<evidence type="ECO:0000256" key="1">
    <source>
        <dbReference type="SAM" id="MobiDB-lite"/>
    </source>
</evidence>
<keyword evidence="3" id="KW-1185">Reference proteome</keyword>
<sequence length="218" mass="24167">MCLNVLEVSAERQHEEGRSEEDGGTGVRASIDGGRERGAEGGTGREREKERGRGQGHQGRAFVGRIQKESRYLCSTSAEHGSVGNLNASKDAAAFRLKVGRELKRVSSNLLILDPFTSIFDSRQFRNLVEATFRGSDQNIGTGRFRTGPDIIASNDALQRNQSLWLIHEELEPRSSRMGACGTNHEPGSGSAFINYYLSLYQNLGHLYLEYIQKSLFN</sequence>
<feature type="compositionally biased region" description="Basic and acidic residues" evidence="1">
    <location>
        <begin position="9"/>
        <end position="21"/>
    </location>
</feature>
<evidence type="ECO:0000313" key="2">
    <source>
        <dbReference type="EMBL" id="TGZ51817.1"/>
    </source>
</evidence>
<reference evidence="2 3" key="1">
    <citation type="journal article" date="2019" name="Philos. Trans. R. Soc. Lond., B, Biol. Sci.">
        <title>Ant behaviour and brain gene expression of defending hosts depend on the ecological success of the intruding social parasite.</title>
        <authorList>
            <person name="Kaur R."/>
            <person name="Stoldt M."/>
            <person name="Jongepier E."/>
            <person name="Feldmeyer B."/>
            <person name="Menzel F."/>
            <person name="Bornberg-Bauer E."/>
            <person name="Foitzik S."/>
        </authorList>
    </citation>
    <scope>NUCLEOTIDE SEQUENCE [LARGE SCALE GENOMIC DNA]</scope>
    <source>
        <tissue evidence="2">Whole body</tissue>
    </source>
</reference>
<feature type="compositionally biased region" description="Basic and acidic residues" evidence="1">
    <location>
        <begin position="33"/>
        <end position="53"/>
    </location>
</feature>
<feature type="region of interest" description="Disordered" evidence="1">
    <location>
        <begin position="1"/>
        <end position="61"/>
    </location>
</feature>
<organism evidence="2 3">
    <name type="scientific">Temnothorax longispinosus</name>
    <dbReference type="NCBI Taxonomy" id="300112"/>
    <lineage>
        <taxon>Eukaryota</taxon>
        <taxon>Metazoa</taxon>
        <taxon>Ecdysozoa</taxon>
        <taxon>Arthropoda</taxon>
        <taxon>Hexapoda</taxon>
        <taxon>Insecta</taxon>
        <taxon>Pterygota</taxon>
        <taxon>Neoptera</taxon>
        <taxon>Endopterygota</taxon>
        <taxon>Hymenoptera</taxon>
        <taxon>Apocrita</taxon>
        <taxon>Aculeata</taxon>
        <taxon>Formicoidea</taxon>
        <taxon>Formicidae</taxon>
        <taxon>Myrmicinae</taxon>
        <taxon>Temnothorax</taxon>
    </lineage>
</organism>
<accession>A0A4S2KUT7</accession>
<proteinExistence type="predicted"/>
<evidence type="ECO:0000313" key="3">
    <source>
        <dbReference type="Proteomes" id="UP000310200"/>
    </source>
</evidence>